<dbReference type="EMBL" id="JAMZEC010000001">
    <property type="protein sequence ID" value="MCP2352812.1"/>
    <property type="molecule type" value="Genomic_DNA"/>
</dbReference>
<sequence>MGGGQGFGYEGNPFEGISSMLANMACGLRVLGYEGDSVALPTLSLGAAGEGARYEYGKIWAELSEEFRLGERESSRLADKARQTGAGYADADAAGAAMSAKLRLVFEAVHHAAKTPPVREGEYFAADDDPYTFGGHRDRPTTWKAIGGEVLTGVGVLGWGKAGFAEDSLRRYEGEQRALFAADKARNMESGLGFANRVEQGQLSRLAKSTELTRLNIAATRAFSWSAIAGGLAWSVVVVPSDEDIDRAVTGWNSIANQCAMLFGYDTGPVREAIAAAWSGAAMEAADARMVEFVAAGVHLAERTRRLTQALEQTVRDLDGVFLAALMFSGVSAAAIIRLGFAARLNPALRPYVEFLGSRLSTVAMLSANLVPVLAAAVIAWHRAADANRPAKIGDREVTGFRRS</sequence>
<gene>
    <name evidence="2" type="ORF">HD595_008934</name>
</gene>
<dbReference type="RefSeq" id="WP_253780643.1">
    <property type="nucleotide sequence ID" value="NZ_BAAAVE010000014.1"/>
</dbReference>
<comment type="caution">
    <text evidence="2">The sequence shown here is derived from an EMBL/GenBank/DDBJ whole genome shotgun (WGS) entry which is preliminary data.</text>
</comment>
<organism evidence="2 3">
    <name type="scientific">Nonomuraea roseoviolacea subsp. carminata</name>
    <dbReference type="NCBI Taxonomy" id="160689"/>
    <lineage>
        <taxon>Bacteria</taxon>
        <taxon>Bacillati</taxon>
        <taxon>Actinomycetota</taxon>
        <taxon>Actinomycetes</taxon>
        <taxon>Streptosporangiales</taxon>
        <taxon>Streptosporangiaceae</taxon>
        <taxon>Nonomuraea</taxon>
    </lineage>
</organism>
<feature type="transmembrane region" description="Helical" evidence="1">
    <location>
        <begin position="321"/>
        <end position="343"/>
    </location>
</feature>
<feature type="transmembrane region" description="Helical" evidence="1">
    <location>
        <begin position="363"/>
        <end position="382"/>
    </location>
</feature>
<evidence type="ECO:0000256" key="1">
    <source>
        <dbReference type="SAM" id="Phobius"/>
    </source>
</evidence>
<evidence type="ECO:0000313" key="3">
    <source>
        <dbReference type="Proteomes" id="UP001320766"/>
    </source>
</evidence>
<proteinExistence type="predicted"/>
<evidence type="ECO:0008006" key="4">
    <source>
        <dbReference type="Google" id="ProtNLM"/>
    </source>
</evidence>
<keyword evidence="1" id="KW-0812">Transmembrane</keyword>
<evidence type="ECO:0000313" key="2">
    <source>
        <dbReference type="EMBL" id="MCP2352812.1"/>
    </source>
</evidence>
<keyword evidence="1" id="KW-1133">Transmembrane helix</keyword>
<keyword evidence="3" id="KW-1185">Reference proteome</keyword>
<name>A0ABT1KGN2_9ACTN</name>
<keyword evidence="1" id="KW-0472">Membrane</keyword>
<accession>A0ABT1KGN2</accession>
<protein>
    <recommendedName>
        <fullName evidence="4">ESX-1 secretion-associated protein EspA/EspE-like domain-containing protein</fullName>
    </recommendedName>
</protein>
<reference evidence="2 3" key="1">
    <citation type="submission" date="2022-06" db="EMBL/GenBank/DDBJ databases">
        <title>Sequencing the genomes of 1000 actinobacteria strains.</title>
        <authorList>
            <person name="Klenk H.-P."/>
        </authorList>
    </citation>
    <scope>NUCLEOTIDE SEQUENCE [LARGE SCALE GENOMIC DNA]</scope>
    <source>
        <strain evidence="2 3">DSM 44170</strain>
    </source>
</reference>
<dbReference type="Proteomes" id="UP001320766">
    <property type="component" value="Unassembled WGS sequence"/>
</dbReference>